<dbReference type="AlphaFoldDB" id="A0A081Q1F2"/>
<name>A0A081Q1F2_STRMT</name>
<dbReference type="PATRIC" id="fig|28037.95.peg.561"/>
<sequence>MLLLFFVIAITTVAHIRNQRKKEKQIESGFRFFIFGMMN</sequence>
<dbReference type="Proteomes" id="UP000028090">
    <property type="component" value="Unassembled WGS sequence"/>
</dbReference>
<reference evidence="1 2" key="1">
    <citation type="submission" date="2014-05" db="EMBL/GenBank/DDBJ databases">
        <authorList>
            <person name="Daugherty S.C."/>
            <person name="Tallon L.J."/>
            <person name="Sadzewicz L."/>
            <person name="Kilian M."/>
            <person name="Tettelin H."/>
        </authorList>
    </citation>
    <scope>NUCLEOTIDE SEQUENCE [LARGE SCALE GENOMIC DNA]</scope>
    <source>
        <strain evidence="1 2">SK629</strain>
    </source>
</reference>
<evidence type="ECO:0000313" key="2">
    <source>
        <dbReference type="Proteomes" id="UP000028090"/>
    </source>
</evidence>
<comment type="caution">
    <text evidence="1">The sequence shown here is derived from an EMBL/GenBank/DDBJ whole genome shotgun (WGS) entry which is preliminary data.</text>
</comment>
<evidence type="ECO:0000313" key="1">
    <source>
        <dbReference type="EMBL" id="KEQ36775.1"/>
    </source>
</evidence>
<protein>
    <submittedName>
        <fullName evidence="1">Uncharacterized protein</fullName>
    </submittedName>
</protein>
<gene>
    <name evidence="1" type="ORF">SK629_0622</name>
</gene>
<organism evidence="1 2">
    <name type="scientific">Streptococcus mitis</name>
    <dbReference type="NCBI Taxonomy" id="28037"/>
    <lineage>
        <taxon>Bacteria</taxon>
        <taxon>Bacillati</taxon>
        <taxon>Bacillota</taxon>
        <taxon>Bacilli</taxon>
        <taxon>Lactobacillales</taxon>
        <taxon>Streptococcaceae</taxon>
        <taxon>Streptococcus</taxon>
        <taxon>Streptococcus mitis group</taxon>
    </lineage>
</organism>
<accession>A0A081Q1F2</accession>
<proteinExistence type="predicted"/>
<dbReference type="EMBL" id="JPFU01000008">
    <property type="protein sequence ID" value="KEQ36775.1"/>
    <property type="molecule type" value="Genomic_DNA"/>
</dbReference>